<sequence length="272" mass="29769">MAAGFSSKTTRDSPHLSEIRVVLLGNNDCDRRRVVRSVLGDLTGESVGQCTVYDGEESRRRIRVVDAPGWNSNTPQSKLRESIERSAMLCAPGPHALLLVLPVRRNEDMSAGDIKSGMKLVEMLSERAWRHTIVVFACDEGTGGFSCSQKAKIVLEKCKGRGFYLQRQGGIAQLFTQIEDLVRDNGEDDVFLPQAYHELFRRKTEGLLHRRGNLRKKPVHLSKSEAGALGVEPFSVIVIAVLAAVLVSLSFGAEYGVFGGCAGLLLGSILPF</sequence>
<dbReference type="AGR" id="ZFIN:ZDB-GENE-050227-2"/>
<dbReference type="PaxDb" id="7955-ENSDARP00000106680"/>
<evidence type="ECO:0000313" key="10">
    <source>
        <dbReference type="ZFIN" id="ZDB-GENE-050227-2"/>
    </source>
</evidence>
<dbReference type="GO" id="GO:0005525">
    <property type="term" value="F:GTP binding"/>
    <property type="evidence" value="ECO:0007669"/>
    <property type="project" value="UniProtKB-KW"/>
</dbReference>
<dbReference type="FunFam" id="3.40.50.300:FF:006150">
    <property type="entry name" value="Zgc:113442"/>
    <property type="match status" value="1"/>
</dbReference>
<organism evidence="6">
    <name type="scientific">Danio rerio</name>
    <name type="common">Zebrafish</name>
    <name type="synonym">Brachydanio rerio</name>
    <dbReference type="NCBI Taxonomy" id="7955"/>
    <lineage>
        <taxon>Eukaryota</taxon>
        <taxon>Metazoa</taxon>
        <taxon>Chordata</taxon>
        <taxon>Craniata</taxon>
        <taxon>Vertebrata</taxon>
        <taxon>Euteleostomi</taxon>
        <taxon>Actinopterygii</taxon>
        <taxon>Neopterygii</taxon>
        <taxon>Teleostei</taxon>
        <taxon>Ostariophysi</taxon>
        <taxon>Cypriniformes</taxon>
        <taxon>Danionidae</taxon>
        <taxon>Danioninae</taxon>
        <taxon>Danio</taxon>
    </lineage>
</organism>
<gene>
    <name evidence="6 9 10" type="ORF">zgc:113442</name>
</gene>
<keyword evidence="8" id="KW-1185">Reference proteome</keyword>
<evidence type="ECO:0000256" key="3">
    <source>
        <dbReference type="ARBA" id="ARBA00023134"/>
    </source>
</evidence>
<reference evidence="7" key="4">
    <citation type="submission" date="2015-11" db="UniProtKB">
        <authorList>
            <consortium name="Ensembl"/>
        </authorList>
    </citation>
    <scope>IDENTIFICATION</scope>
    <source>
        <strain evidence="7">Tuebingen</strain>
    </source>
</reference>
<proteinExistence type="evidence at protein level"/>
<comment type="similarity">
    <text evidence="1">Belongs to the TRAFAC class TrmE-Era-EngA-EngB-Septin-like GTPase superfamily. AIG1/Toc34/Toc159-like paraseptin GTPase family. IAN subfamily.</text>
</comment>
<dbReference type="SMR" id="Q5EAR1"/>
<feature type="transmembrane region" description="Helical" evidence="4">
    <location>
        <begin position="226"/>
        <end position="249"/>
    </location>
</feature>
<evidence type="ECO:0000256" key="2">
    <source>
        <dbReference type="ARBA" id="ARBA00022741"/>
    </source>
</evidence>
<reference evidence="9" key="5">
    <citation type="submission" date="2025-04" db="UniProtKB">
        <authorList>
            <consortium name="RefSeq"/>
        </authorList>
    </citation>
    <scope>IDENTIFICATION</scope>
    <source>
        <strain evidence="9">Singapore</strain>
    </source>
</reference>
<dbReference type="PANTHER" id="PTHR10903:SF107">
    <property type="entry name" value="GTPASE IMAP FAMILY MEMBER 4-LIKE-RELATED"/>
    <property type="match status" value="1"/>
</dbReference>
<dbReference type="Gene3D" id="3.40.50.300">
    <property type="entry name" value="P-loop containing nucleotide triphosphate hydrolases"/>
    <property type="match status" value="1"/>
</dbReference>
<dbReference type="STRING" id="7955.ENSDARP00000132703"/>
<keyword evidence="4" id="KW-1133">Transmembrane helix</keyword>
<evidence type="ECO:0000313" key="6">
    <source>
        <dbReference type="EMBL" id="AAH90289.1"/>
    </source>
</evidence>
<evidence type="ECO:0000256" key="1">
    <source>
        <dbReference type="ARBA" id="ARBA00008535"/>
    </source>
</evidence>
<dbReference type="GeneID" id="503592"/>
<dbReference type="InterPro" id="IPR027417">
    <property type="entry name" value="P-loop_NTPase"/>
</dbReference>
<keyword evidence="11" id="KW-1267">Proteomics identification</keyword>
<reference evidence="6" key="2">
    <citation type="submission" date="2005-02" db="EMBL/GenBank/DDBJ databases">
        <authorList>
            <consortium name="NIH - Zebrafish Gene Collection (ZGC) project"/>
        </authorList>
    </citation>
    <scope>NUCLEOTIDE SEQUENCE [LARGE SCALE MRNA]</scope>
    <source>
        <strain evidence="6">Singapore local strain</strain>
        <tissue evidence="6">Embryo</tissue>
    </source>
</reference>
<evidence type="ECO:0000313" key="7">
    <source>
        <dbReference type="Ensembl" id="ENSDARP00000132703"/>
    </source>
</evidence>
<dbReference type="HOGENOM" id="CLU_010468_2_1_1"/>
<dbReference type="OrthoDB" id="8954335at2759"/>
<reference evidence="7 8" key="3">
    <citation type="journal article" date="2013" name="Nature">
        <title>The zebrafish reference genome sequence and its relationship to the human genome.</title>
        <authorList>
            <consortium name="Genome Reference Consortium Zebrafish"/>
            <person name="Howe K."/>
            <person name="Clark M.D."/>
            <person name="Torroja C.F."/>
            <person name="Torrance J."/>
            <person name="Berthelot C."/>
            <person name="Muffato M."/>
            <person name="Collins J.E."/>
            <person name="Humphray S."/>
            <person name="McLaren K."/>
            <person name="Matthews L."/>
            <person name="McLaren S."/>
            <person name="Sealy I."/>
            <person name="Caccamo M."/>
            <person name="Churcher C."/>
            <person name="Scott C."/>
            <person name="Barrett J.C."/>
            <person name="Koch R."/>
            <person name="Rauch G.J."/>
            <person name="White S."/>
            <person name="Chow W."/>
            <person name="Kilian B."/>
            <person name="Quintais L.T."/>
            <person name="Guerra-Assuncao J.A."/>
            <person name="Zhou Y."/>
            <person name="Gu Y."/>
            <person name="Yen J."/>
            <person name="Vogel J.H."/>
            <person name="Eyre T."/>
            <person name="Redmond S."/>
            <person name="Banerjee R."/>
            <person name="Chi J."/>
            <person name="Fu B."/>
            <person name="Langley E."/>
            <person name="Maguire S.F."/>
            <person name="Laird G.K."/>
            <person name="Lloyd D."/>
            <person name="Kenyon E."/>
            <person name="Donaldson S."/>
            <person name="Sehra H."/>
            <person name="Almeida-King J."/>
            <person name="Loveland J."/>
            <person name="Trevanion S."/>
            <person name="Jones M."/>
            <person name="Quail M."/>
            <person name="Willey D."/>
            <person name="Hunt A."/>
            <person name="Burton J."/>
            <person name="Sims S."/>
            <person name="McLay K."/>
            <person name="Plumb B."/>
            <person name="Davis J."/>
            <person name="Clee C."/>
            <person name="Oliver K."/>
            <person name="Clark R."/>
            <person name="Riddle C."/>
            <person name="Elliot D."/>
            <person name="Eliott D."/>
            <person name="Threadgold G."/>
            <person name="Harden G."/>
            <person name="Ware D."/>
            <person name="Begum S."/>
            <person name="Mortimore B."/>
            <person name="Mortimer B."/>
            <person name="Kerry G."/>
            <person name="Heath P."/>
            <person name="Phillimore B."/>
            <person name="Tracey A."/>
            <person name="Corby N."/>
            <person name="Dunn M."/>
            <person name="Johnson C."/>
            <person name="Wood J."/>
            <person name="Clark S."/>
            <person name="Pelan S."/>
            <person name="Griffiths G."/>
            <person name="Smith M."/>
            <person name="Glithero R."/>
            <person name="Howden P."/>
            <person name="Barker N."/>
            <person name="Lloyd C."/>
            <person name="Stevens C."/>
            <person name="Harley J."/>
            <person name="Holt K."/>
            <person name="Panagiotidis G."/>
            <person name="Lovell J."/>
            <person name="Beasley H."/>
            <person name="Henderson C."/>
            <person name="Gordon D."/>
            <person name="Auger K."/>
            <person name="Wright D."/>
            <person name="Collins J."/>
            <person name="Raisen C."/>
            <person name="Dyer L."/>
            <person name="Leung K."/>
            <person name="Robertson L."/>
            <person name="Ambridge K."/>
            <person name="Leongamornlert D."/>
            <person name="McGuire S."/>
            <person name="Gilderthorp R."/>
            <person name="Griffiths C."/>
            <person name="Manthravadi D."/>
            <person name="Nichol S."/>
            <person name="Barker G."/>
            <person name="Whitehead S."/>
            <person name="Kay M."/>
            <person name="Brown J."/>
            <person name="Murnane C."/>
            <person name="Gray E."/>
            <person name="Humphries M."/>
            <person name="Sycamore N."/>
            <person name="Barker D."/>
            <person name="Saunders D."/>
            <person name="Wallis J."/>
            <person name="Babbage A."/>
            <person name="Hammond S."/>
            <person name="Mashreghi-Mohammadi M."/>
            <person name="Barr L."/>
            <person name="Martin S."/>
            <person name="Wray P."/>
            <person name="Ellington A."/>
            <person name="Matthews N."/>
            <person name="Ellwood M."/>
            <person name="Woodmansey R."/>
            <person name="Clark G."/>
            <person name="Cooper J."/>
            <person name="Cooper J."/>
            <person name="Tromans A."/>
            <person name="Grafham D."/>
            <person name="Skuce C."/>
            <person name="Pandian R."/>
            <person name="Andrews R."/>
            <person name="Harrison E."/>
            <person name="Kimberley A."/>
            <person name="Garnett J."/>
            <person name="Fosker N."/>
            <person name="Hall R."/>
            <person name="Garner P."/>
            <person name="Kelly D."/>
            <person name="Bird C."/>
            <person name="Palmer S."/>
            <person name="Gehring I."/>
            <person name="Berger A."/>
            <person name="Dooley C.M."/>
            <person name="Ersan-Urun Z."/>
            <person name="Eser C."/>
            <person name="Geiger H."/>
            <person name="Geisler M."/>
            <person name="Karotki L."/>
            <person name="Kirn A."/>
            <person name="Konantz J."/>
            <person name="Konantz M."/>
            <person name="Oberlander M."/>
            <person name="Rudolph-Geiger S."/>
            <person name="Teucke M."/>
            <person name="Lanz C."/>
            <person name="Raddatz G."/>
            <person name="Osoegawa K."/>
            <person name="Zhu B."/>
            <person name="Rapp A."/>
            <person name="Widaa S."/>
            <person name="Langford C."/>
            <person name="Yang F."/>
            <person name="Schuster S.C."/>
            <person name="Carter N.P."/>
            <person name="Harrow J."/>
            <person name="Ning Z."/>
            <person name="Herrero J."/>
            <person name="Searle S.M."/>
            <person name="Enright A."/>
            <person name="Geisler R."/>
            <person name="Plasterk R.H."/>
            <person name="Lee C."/>
            <person name="Westerfield M."/>
            <person name="de Jong P.J."/>
            <person name="Zon L.I."/>
            <person name="Postlethwait J.H."/>
            <person name="Nusslein-Volhard C."/>
            <person name="Hubbard T.J."/>
            <person name="Roest Crollius H."/>
            <person name="Rogers J."/>
            <person name="Stemple D.L."/>
        </authorList>
    </citation>
    <scope>NUCLEOTIDE SEQUENCE [LARGE SCALE GENOMIC DNA]</scope>
    <source>
        <strain evidence="7">Tuebingen</strain>
    </source>
</reference>
<dbReference type="ZFIN" id="ZDB-GENE-050227-2">
    <property type="gene designation" value="zgc:113442"/>
</dbReference>
<dbReference type="Pfam" id="PF04548">
    <property type="entry name" value="AIG1"/>
    <property type="match status" value="1"/>
</dbReference>
<feature type="domain" description="AIG1-type G" evidence="5">
    <location>
        <begin position="21"/>
        <end position="199"/>
    </location>
</feature>
<dbReference type="eggNOG" id="ENOG502SQGK">
    <property type="taxonomic scope" value="Eukaryota"/>
</dbReference>
<dbReference type="KEGG" id="dre:503592"/>
<accession>A0A8N1TQ03</accession>
<dbReference type="InterPro" id="IPR006703">
    <property type="entry name" value="G_AIG1"/>
</dbReference>
<evidence type="ECO:0000259" key="5">
    <source>
        <dbReference type="Pfam" id="PF04548"/>
    </source>
</evidence>
<evidence type="ECO:0007829" key="11">
    <source>
        <dbReference type="PeptideAtlas" id="Q5EAR1"/>
    </source>
</evidence>
<dbReference type="RefSeq" id="NP_001013298.1">
    <property type="nucleotide sequence ID" value="NM_001013280.2"/>
</dbReference>
<name>Q5EAR1_DANRE</name>
<dbReference type="InterPro" id="IPR045058">
    <property type="entry name" value="GIMA/IAN/Toc"/>
</dbReference>
<keyword evidence="3" id="KW-0342">GTP-binding</keyword>
<dbReference type="Ensembl" id="ENSDART00000167390.2">
    <property type="protein sequence ID" value="ENSDARP00000132703.1"/>
    <property type="gene ID" value="ENSDARG00000101906.2"/>
</dbReference>
<evidence type="ECO:0000313" key="9">
    <source>
        <dbReference type="RefSeq" id="NP_001013298.1"/>
    </source>
</evidence>
<dbReference type="AlphaFoldDB" id="Q5EAR1"/>
<dbReference type="EMBL" id="CU570699">
    <property type="status" value="NOT_ANNOTATED_CDS"/>
    <property type="molecule type" value="Genomic_DNA"/>
</dbReference>
<dbReference type="PANTHER" id="PTHR10903">
    <property type="entry name" value="GTPASE, IMAP FAMILY MEMBER-RELATED"/>
    <property type="match status" value="1"/>
</dbReference>
<dbReference type="Bgee" id="ENSDARG00000101906">
    <property type="expression patterns" value="Expressed in gastrula and 6 other cell types or tissues"/>
</dbReference>
<keyword evidence="2" id="KW-0547">Nucleotide-binding</keyword>
<evidence type="ECO:0000313" key="8">
    <source>
        <dbReference type="Proteomes" id="UP000000437"/>
    </source>
</evidence>
<dbReference type="Proteomes" id="UP000000437">
    <property type="component" value="Chromosome 6"/>
</dbReference>
<dbReference type="OMA" id="YELMETT"/>
<reference evidence="9" key="1">
    <citation type="journal article" date="2002" name="Proc. Natl. Acad. Sci. U.S.A.">
        <title>Generation and initial analysis of more than 15,000 full-length human and mouse cDNA sequences.</title>
        <authorList>
            <consortium name="Mammalian Gene Collection Program Team"/>
            <person name="Strausberg R.L."/>
            <person name="Feingold E.A."/>
            <person name="Grouse L.H."/>
            <person name="Derge J.G."/>
            <person name="Klausner R.D."/>
            <person name="Collins F.S."/>
            <person name="Wagner L."/>
            <person name="Shenmen C.M."/>
            <person name="Schuler G.D."/>
            <person name="Altschul S.F."/>
            <person name="Zeeberg B."/>
            <person name="Buetow K.H."/>
            <person name="Schaefer C.F."/>
            <person name="Bhat N.K."/>
            <person name="Hopkins R.F."/>
            <person name="Jordan H."/>
            <person name="Moore T."/>
            <person name="Max S.I."/>
            <person name="Wang J."/>
            <person name="Hsieh F."/>
            <person name="Diatchenko L."/>
            <person name="Marusina K."/>
            <person name="Farmer A.A."/>
            <person name="Rubin G.M."/>
            <person name="Hong L."/>
            <person name="Stapleton M."/>
            <person name="Soares M.B."/>
            <person name="Bonaldo M.F."/>
            <person name="Casavant T.L."/>
            <person name="Scheetz T.E."/>
            <person name="Brownstein M.J."/>
            <person name="Usdin T.B."/>
            <person name="Toshiyuki S."/>
            <person name="Carninci P."/>
            <person name="Prange C."/>
            <person name="Raha S.S."/>
            <person name="Loquellano N.A."/>
            <person name="Peters G.J."/>
            <person name="Abramson R.D."/>
            <person name="Mullahy S.J."/>
            <person name="Bosak S.A."/>
            <person name="McEwan P.J."/>
            <person name="McKernan K.J."/>
            <person name="Malek J.A."/>
            <person name="Gunaratne P.H."/>
            <person name="Richards S."/>
            <person name="Worley K.C."/>
            <person name="Hale S."/>
            <person name="Garcia A.M."/>
            <person name="Gay L.J."/>
            <person name="Hulyk S.W."/>
            <person name="Villalon D.K."/>
            <person name="Muzny D.M."/>
            <person name="Sodergren E.J."/>
            <person name="Lu X."/>
            <person name="Gibbs R.A."/>
            <person name="Fahey J."/>
            <person name="Helton E."/>
            <person name="Ketteman M."/>
            <person name="Madan A."/>
            <person name="Rodrigues S."/>
            <person name="Sanchez A."/>
            <person name="Whiting M."/>
            <person name="Madan A."/>
            <person name="Young A.C."/>
            <person name="Shevchenko Y."/>
            <person name="Bouffard G.G."/>
            <person name="Blakesley R.W."/>
            <person name="Touchman J.W."/>
            <person name="Green E.D."/>
            <person name="Dickson M.C."/>
            <person name="Rodriguez A.C."/>
            <person name="Grimwood J."/>
            <person name="Schmutz J."/>
            <person name="Myers R.M."/>
            <person name="Butterfield Y.S."/>
            <person name="Krzywinski M.I."/>
            <person name="Skalska U."/>
            <person name="Smailus D.E."/>
            <person name="Schnerch A."/>
            <person name="Schein J.E."/>
            <person name="Jones S.J."/>
            <person name="Marra M.A."/>
        </authorList>
    </citation>
    <scope>NUCLEOTIDE SEQUENCE</scope>
    <source>
        <strain evidence="9">Singapore</strain>
    </source>
</reference>
<keyword evidence="4" id="KW-0812">Transmembrane</keyword>
<evidence type="ECO:0000256" key="4">
    <source>
        <dbReference type="SAM" id="Phobius"/>
    </source>
</evidence>
<dbReference type="EMBL" id="BC090289">
    <property type="protein sequence ID" value="AAH90289.1"/>
    <property type="molecule type" value="mRNA"/>
</dbReference>
<accession>Q5EAR1</accession>
<dbReference type="GeneTree" id="ENSGT00940000162556"/>
<protein>
    <submittedName>
        <fullName evidence="9">Uncharacterized protein LOC503592</fullName>
    </submittedName>
    <submittedName>
        <fullName evidence="6 7">Zgc:113442</fullName>
    </submittedName>
</protein>
<keyword evidence="4" id="KW-0472">Membrane</keyword>